<organism evidence="2 3">
    <name type="scientific">Candidatus Anaerobiospirillum merdipullorum</name>
    <dbReference type="NCBI Taxonomy" id="2838450"/>
    <lineage>
        <taxon>Bacteria</taxon>
        <taxon>Pseudomonadati</taxon>
        <taxon>Pseudomonadota</taxon>
        <taxon>Gammaproteobacteria</taxon>
        <taxon>Aeromonadales</taxon>
        <taxon>Succinivibrionaceae</taxon>
        <taxon>Anaerobiospirillum</taxon>
    </lineage>
</organism>
<dbReference type="InterPro" id="IPR000182">
    <property type="entry name" value="GNAT_dom"/>
</dbReference>
<reference evidence="2" key="2">
    <citation type="submission" date="2021-04" db="EMBL/GenBank/DDBJ databases">
        <authorList>
            <person name="Gilroy R."/>
        </authorList>
    </citation>
    <scope>NUCLEOTIDE SEQUENCE</scope>
    <source>
        <strain evidence="2">687</strain>
    </source>
</reference>
<protein>
    <submittedName>
        <fullName evidence="2">GNAT family N-acetyltransferase</fullName>
    </submittedName>
</protein>
<proteinExistence type="predicted"/>
<dbReference type="InterPro" id="IPR016181">
    <property type="entry name" value="Acyl_CoA_acyltransferase"/>
</dbReference>
<dbReference type="Proteomes" id="UP000824150">
    <property type="component" value="Unassembled WGS sequence"/>
</dbReference>
<evidence type="ECO:0000313" key="2">
    <source>
        <dbReference type="EMBL" id="MBU3827151.1"/>
    </source>
</evidence>
<feature type="domain" description="N-acetyltransferase" evidence="1">
    <location>
        <begin position="2"/>
        <end position="160"/>
    </location>
</feature>
<reference evidence="2" key="1">
    <citation type="journal article" date="2021" name="PeerJ">
        <title>Extensive microbial diversity within the chicken gut microbiome revealed by metagenomics and culture.</title>
        <authorList>
            <person name="Gilroy R."/>
            <person name="Ravi A."/>
            <person name="Getino M."/>
            <person name="Pursley I."/>
            <person name="Horton D.L."/>
            <person name="Alikhan N.F."/>
            <person name="Baker D."/>
            <person name="Gharbi K."/>
            <person name="Hall N."/>
            <person name="Watson M."/>
            <person name="Adriaenssens E.M."/>
            <person name="Foster-Nyarko E."/>
            <person name="Jarju S."/>
            <person name="Secka A."/>
            <person name="Antonio M."/>
            <person name="Oren A."/>
            <person name="Chaudhuri R.R."/>
            <person name="La Ragione R."/>
            <person name="Hildebrand F."/>
            <person name="Pallen M.J."/>
        </authorList>
    </citation>
    <scope>NUCLEOTIDE SEQUENCE</scope>
    <source>
        <strain evidence="2">687</strain>
    </source>
</reference>
<dbReference type="EMBL" id="JAHLFG010000071">
    <property type="protein sequence ID" value="MBU3827151.1"/>
    <property type="molecule type" value="Genomic_DNA"/>
</dbReference>
<accession>A0A9E2NSE5</accession>
<dbReference type="CDD" id="cd04301">
    <property type="entry name" value="NAT_SF"/>
    <property type="match status" value="1"/>
</dbReference>
<dbReference type="GO" id="GO:0016747">
    <property type="term" value="F:acyltransferase activity, transferring groups other than amino-acyl groups"/>
    <property type="evidence" value="ECO:0007669"/>
    <property type="project" value="InterPro"/>
</dbReference>
<dbReference type="SUPFAM" id="SSF55729">
    <property type="entry name" value="Acyl-CoA N-acyltransferases (Nat)"/>
    <property type="match status" value="1"/>
</dbReference>
<gene>
    <name evidence="2" type="ORF">IAA31_06655</name>
</gene>
<comment type="caution">
    <text evidence="2">The sequence shown here is derived from an EMBL/GenBank/DDBJ whole genome shotgun (WGS) entry which is preliminary data.</text>
</comment>
<sequence>MFTIRQAQLCDLSAIKELAAITVPQAFAGVLTTEQIDYLEDLSYSQSAVDISLAAGQIFFIATADGEDCGYACVQPEGPDLFHMPKIYVLSRKQHQGIGSALLEKIVAHIKAIHPAPCVLEVNVNRHNQAIDFYLKRGFDKVRERTITFENGFTLIQDVLQRQL</sequence>
<dbReference type="PROSITE" id="PS51186">
    <property type="entry name" value="GNAT"/>
    <property type="match status" value="1"/>
</dbReference>
<dbReference type="Pfam" id="PF13508">
    <property type="entry name" value="Acetyltransf_7"/>
    <property type="match status" value="1"/>
</dbReference>
<name>A0A9E2NSE5_9GAMM</name>
<dbReference type="AlphaFoldDB" id="A0A9E2NSE5"/>
<evidence type="ECO:0000259" key="1">
    <source>
        <dbReference type="PROSITE" id="PS51186"/>
    </source>
</evidence>
<evidence type="ECO:0000313" key="3">
    <source>
        <dbReference type="Proteomes" id="UP000824150"/>
    </source>
</evidence>
<dbReference type="Gene3D" id="3.40.630.30">
    <property type="match status" value="1"/>
</dbReference>